<evidence type="ECO:0000256" key="2">
    <source>
        <dbReference type="ARBA" id="ARBA00022679"/>
    </source>
</evidence>
<keyword evidence="4" id="KW-0067">ATP-binding</keyword>
<dbReference type="InterPro" id="IPR034646">
    <property type="entry name" value="ADCK3_dom"/>
</dbReference>
<dbReference type="Proteomes" id="UP001081071">
    <property type="component" value="Unassembled WGS sequence"/>
</dbReference>
<organism evidence="6 7">
    <name type="scientific">Rhodococcus ruber</name>
    <dbReference type="NCBI Taxonomy" id="1830"/>
    <lineage>
        <taxon>Bacteria</taxon>
        <taxon>Bacillati</taxon>
        <taxon>Actinomycetota</taxon>
        <taxon>Actinomycetes</taxon>
        <taxon>Mycobacteriales</taxon>
        <taxon>Nocardiaceae</taxon>
        <taxon>Rhodococcus</taxon>
    </lineage>
</organism>
<dbReference type="Pfam" id="PF03109">
    <property type="entry name" value="ABC1"/>
    <property type="match status" value="1"/>
</dbReference>
<dbReference type="CDD" id="cd13970">
    <property type="entry name" value="ABC1_ADCK3"/>
    <property type="match status" value="1"/>
</dbReference>
<evidence type="ECO:0000256" key="4">
    <source>
        <dbReference type="ARBA" id="ARBA00022840"/>
    </source>
</evidence>
<dbReference type="RefSeq" id="WP_269603389.1">
    <property type="nucleotide sequence ID" value="NZ_JAPWIJ010000003.1"/>
</dbReference>
<keyword evidence="3" id="KW-0547">Nucleotide-binding</keyword>
<proteinExistence type="inferred from homology"/>
<comment type="similarity">
    <text evidence="1">Belongs to the protein kinase superfamily. ADCK protein kinase family.</text>
</comment>
<reference evidence="6" key="1">
    <citation type="submission" date="2022-12" db="EMBL/GenBank/DDBJ databases">
        <authorList>
            <person name="Krivoruchko A.V."/>
            <person name="Elkin A."/>
        </authorList>
    </citation>
    <scope>NUCLEOTIDE SEQUENCE</scope>
    <source>
        <strain evidence="6">IEGM 1391</strain>
    </source>
</reference>
<dbReference type="SUPFAM" id="SSF56112">
    <property type="entry name" value="Protein kinase-like (PK-like)"/>
    <property type="match status" value="1"/>
</dbReference>
<dbReference type="InterPro" id="IPR004147">
    <property type="entry name" value="ABC1_dom"/>
</dbReference>
<comment type="caution">
    <text evidence="6">The sequence shown here is derived from an EMBL/GenBank/DDBJ whole genome shotgun (WGS) entry which is preliminary data.</text>
</comment>
<dbReference type="EMBL" id="JAPWIJ010000003">
    <property type="protein sequence ID" value="MCZ4518753.1"/>
    <property type="molecule type" value="Genomic_DNA"/>
</dbReference>
<dbReference type="InterPro" id="IPR051409">
    <property type="entry name" value="Atypical_kinase_ADCK"/>
</dbReference>
<accession>A0ABT4MCQ5</accession>
<dbReference type="PANTHER" id="PTHR43851:SF3">
    <property type="entry name" value="COENZYME Q8"/>
    <property type="match status" value="1"/>
</dbReference>
<evidence type="ECO:0000256" key="1">
    <source>
        <dbReference type="ARBA" id="ARBA00009670"/>
    </source>
</evidence>
<feature type="domain" description="ABC1 atypical kinase-like" evidence="5">
    <location>
        <begin position="93"/>
        <end position="306"/>
    </location>
</feature>
<gene>
    <name evidence="6" type="ORF">O4220_09515</name>
</gene>
<evidence type="ECO:0000313" key="7">
    <source>
        <dbReference type="Proteomes" id="UP001081071"/>
    </source>
</evidence>
<evidence type="ECO:0000256" key="3">
    <source>
        <dbReference type="ARBA" id="ARBA00022741"/>
    </source>
</evidence>
<keyword evidence="2" id="KW-0808">Transferase</keyword>
<protein>
    <submittedName>
        <fullName evidence="6">AarF/UbiB family protein</fullName>
    </submittedName>
</protein>
<sequence>MSDIPRRGSTRTAKLASIPLGMAGRAAVGFGKKLAGGNRDEIDADMAAKAAEQLFSVLGELKGGAMKLGQMLSVMEAAVPEEYSEPYREALTKLQAQGPPMPAKTVHRVLDQQLGTAWRSRFLDFDDTAIASASIGQVHRATWSDGRDVAVKIQYPGADDALRSDLKTLSRFANLFSTVLAGTDVKPVLEELTARTEDELDYRIEAANQRVFSKEFAGDPQFAIPKIVASAPRVVVSEWMTGRPLADVIASGTAEERNRAGELLALFAFVSPARAKLLHADPHPGNFMMLDDGRMGVIDFGACAPMPDGLPPVLGRMVSLARDEKFDELVVLFTESGFVVPGRTVTEKEIADYLRPFTDPIHTESFHFTRAWLQKAAGTAADFNSAQFRTVRALNMPAEYVMIFRVLGGLVGICAQLDAYAPYMAILTAWMPGFTD</sequence>
<name>A0ABT4MCQ5_9NOCA</name>
<dbReference type="PANTHER" id="PTHR43851">
    <property type="match status" value="1"/>
</dbReference>
<dbReference type="InterPro" id="IPR011009">
    <property type="entry name" value="Kinase-like_dom_sf"/>
</dbReference>
<evidence type="ECO:0000313" key="6">
    <source>
        <dbReference type="EMBL" id="MCZ4518753.1"/>
    </source>
</evidence>
<keyword evidence="7" id="KW-1185">Reference proteome</keyword>
<evidence type="ECO:0000259" key="5">
    <source>
        <dbReference type="Pfam" id="PF03109"/>
    </source>
</evidence>